<comment type="catalytic activity">
    <reaction evidence="10">
        <text>ATP + H2O = ADP + phosphate + H(+)</text>
        <dbReference type="Rhea" id="RHEA:13065"/>
        <dbReference type="ChEBI" id="CHEBI:15377"/>
        <dbReference type="ChEBI" id="CHEBI:15378"/>
        <dbReference type="ChEBI" id="CHEBI:30616"/>
        <dbReference type="ChEBI" id="CHEBI:43474"/>
        <dbReference type="ChEBI" id="CHEBI:456216"/>
        <dbReference type="EC" id="5.6.2.4"/>
    </reaction>
</comment>
<evidence type="ECO:0000313" key="14">
    <source>
        <dbReference type="EMBL" id="SHH28293.1"/>
    </source>
</evidence>
<evidence type="ECO:0000256" key="4">
    <source>
        <dbReference type="ARBA" id="ARBA00022806"/>
    </source>
</evidence>
<dbReference type="CDD" id="cd17932">
    <property type="entry name" value="DEXQc_UvrD"/>
    <property type="match status" value="1"/>
</dbReference>
<dbReference type="Pfam" id="PF13361">
    <property type="entry name" value="UvrD_C"/>
    <property type="match status" value="1"/>
</dbReference>
<reference evidence="15" key="1">
    <citation type="submission" date="2016-11" db="EMBL/GenBank/DDBJ databases">
        <authorList>
            <person name="Varghese N."/>
            <person name="Submissions S."/>
        </authorList>
    </citation>
    <scope>NUCLEOTIDE SEQUENCE [LARGE SCALE GENOMIC DNA]</scope>
    <source>
        <strain evidence="15">DSM 21120</strain>
    </source>
</reference>
<evidence type="ECO:0000256" key="6">
    <source>
        <dbReference type="ARBA" id="ARBA00023125"/>
    </source>
</evidence>
<feature type="binding site" evidence="11">
    <location>
        <begin position="22"/>
        <end position="29"/>
    </location>
    <ligand>
        <name>ATP</name>
        <dbReference type="ChEBI" id="CHEBI:30616"/>
    </ligand>
</feature>
<keyword evidence="7" id="KW-0413">Isomerase</keyword>
<comment type="catalytic activity">
    <reaction evidence="8">
        <text>Couples ATP hydrolysis with the unwinding of duplex DNA by translocating in the 3'-5' direction.</text>
        <dbReference type="EC" id="5.6.2.4"/>
    </reaction>
</comment>
<keyword evidence="3 11" id="KW-0378">Hydrolase</keyword>
<dbReference type="InterPro" id="IPR014016">
    <property type="entry name" value="UvrD-like_ATP-bd"/>
</dbReference>
<dbReference type="GO" id="GO:0016887">
    <property type="term" value="F:ATP hydrolysis activity"/>
    <property type="evidence" value="ECO:0007669"/>
    <property type="project" value="RHEA"/>
</dbReference>
<evidence type="ECO:0000259" key="12">
    <source>
        <dbReference type="PROSITE" id="PS51198"/>
    </source>
</evidence>
<keyword evidence="2 11" id="KW-0547">Nucleotide-binding</keyword>
<dbReference type="InterPro" id="IPR000212">
    <property type="entry name" value="DNA_helicase_UvrD/REP"/>
</dbReference>
<dbReference type="EC" id="5.6.2.4" evidence="9"/>
<dbReference type="AlphaFoldDB" id="A0A1M5RQZ4"/>
<dbReference type="PROSITE" id="PS51198">
    <property type="entry name" value="UVRD_HELICASE_ATP_BIND"/>
    <property type="match status" value="1"/>
</dbReference>
<keyword evidence="15" id="KW-1185">Reference proteome</keyword>
<keyword evidence="6" id="KW-0238">DNA-binding</keyword>
<evidence type="ECO:0000256" key="1">
    <source>
        <dbReference type="ARBA" id="ARBA00009922"/>
    </source>
</evidence>
<accession>A0A1M5RQZ4</accession>
<dbReference type="GO" id="GO:0005829">
    <property type="term" value="C:cytosol"/>
    <property type="evidence" value="ECO:0007669"/>
    <property type="project" value="TreeGrafter"/>
</dbReference>
<dbReference type="GO" id="GO:0033202">
    <property type="term" value="C:DNA helicase complex"/>
    <property type="evidence" value="ECO:0007669"/>
    <property type="project" value="TreeGrafter"/>
</dbReference>
<evidence type="ECO:0000256" key="9">
    <source>
        <dbReference type="ARBA" id="ARBA00034808"/>
    </source>
</evidence>
<dbReference type="Gene3D" id="3.40.50.300">
    <property type="entry name" value="P-loop containing nucleotide triphosphate hydrolases"/>
    <property type="match status" value="2"/>
</dbReference>
<evidence type="ECO:0000313" key="15">
    <source>
        <dbReference type="Proteomes" id="UP000184032"/>
    </source>
</evidence>
<evidence type="ECO:0000256" key="10">
    <source>
        <dbReference type="ARBA" id="ARBA00048988"/>
    </source>
</evidence>
<dbReference type="Pfam" id="PF00580">
    <property type="entry name" value="UvrD-helicase"/>
    <property type="match status" value="1"/>
</dbReference>
<proteinExistence type="inferred from homology"/>
<keyword evidence="4 11" id="KW-0347">Helicase</keyword>
<dbReference type="OrthoDB" id="9810135at2"/>
<dbReference type="GO" id="GO:0003677">
    <property type="term" value="F:DNA binding"/>
    <property type="evidence" value="ECO:0007669"/>
    <property type="project" value="UniProtKB-KW"/>
</dbReference>
<dbReference type="PANTHER" id="PTHR11070:SF2">
    <property type="entry name" value="ATP-DEPENDENT DNA HELICASE SRS2"/>
    <property type="match status" value="1"/>
</dbReference>
<dbReference type="GO" id="GO:0043138">
    <property type="term" value="F:3'-5' DNA helicase activity"/>
    <property type="evidence" value="ECO:0007669"/>
    <property type="project" value="UniProtKB-EC"/>
</dbReference>
<dbReference type="SUPFAM" id="SSF52540">
    <property type="entry name" value="P-loop containing nucleoside triphosphate hydrolases"/>
    <property type="match status" value="1"/>
</dbReference>
<dbReference type="RefSeq" id="WP_073184299.1">
    <property type="nucleotide sequence ID" value="NZ_FQXI01000005.1"/>
</dbReference>
<dbReference type="PROSITE" id="PS51217">
    <property type="entry name" value="UVRD_HELICASE_CTER"/>
    <property type="match status" value="1"/>
</dbReference>
<feature type="domain" description="UvrD-like helicase C-terminal" evidence="13">
    <location>
        <begin position="276"/>
        <end position="534"/>
    </location>
</feature>
<protein>
    <recommendedName>
        <fullName evidence="9">DNA 3'-5' helicase</fullName>
        <ecNumber evidence="9">5.6.2.4</ecNumber>
    </recommendedName>
</protein>
<feature type="domain" description="UvrD-like helicase ATP-binding" evidence="12">
    <location>
        <begin position="1"/>
        <end position="275"/>
    </location>
</feature>
<evidence type="ECO:0000256" key="3">
    <source>
        <dbReference type="ARBA" id="ARBA00022801"/>
    </source>
</evidence>
<dbReference type="Gene3D" id="1.10.10.160">
    <property type="match status" value="1"/>
</dbReference>
<evidence type="ECO:0000256" key="8">
    <source>
        <dbReference type="ARBA" id="ARBA00034617"/>
    </source>
</evidence>
<dbReference type="STRING" id="1120995.SAMN02745245_00990"/>
<comment type="similarity">
    <text evidence="1">Belongs to the helicase family. UvrD subfamily.</text>
</comment>
<sequence>MNLTNEQLNTINHINGPALVLAVPGAGKTTMLIYRTMNLIKSGVDPSKILTITFSKASALDMQKRFKALFPTFNRPLKFSTIHAFCYQIILEYSRLRGKKYTLIEDSSTGKYELLKRIYYEVNSKNVTEEKLEIIISQISYHKNSLTNPKDSKNEIPNFCEIFNIYEDYKEKRGLIDFDDMVILALKILKADQYIRTKFKSKFEYFQIDEGQDTSISQFQIVDYLCSPNNNLFIVADDDQSIYSFRGADPAYLLNLKKVYKDLKLYYLQNNFRSTKNIVNTSNLFISNNTSRFKKNISTTNSYKEPVNIIILENNDEEYEFIYKKTQDDPSKTYAVIYRNNLCALGLVEYLERRNITFNIKDNNMKFFNHFVLKDILNIIKFSEDTSDINTFSTFYYKIKGYISKKHISYLKTHSGKNVLRVLLTYPGLPSYYKDNIASLISNFKTLSQLSIYKKIDYILDTLEYDEYLKDSANKFGFNYKSLREYSHYLKYIAKDENTFEGLLGRLKHLEFLMKVPKNSQSNIALSTIHSIKGLEFDSVFVIDLVEGVLPSNKSLENDNSLLEEERRLFYVAMTRAKEDLYLIYPKVHNGENSEMSRFLIELSKY</sequence>
<dbReference type="GO" id="GO:0000725">
    <property type="term" value="P:recombinational repair"/>
    <property type="evidence" value="ECO:0007669"/>
    <property type="project" value="TreeGrafter"/>
</dbReference>
<dbReference type="EMBL" id="FQXI01000005">
    <property type="protein sequence ID" value="SHH28293.1"/>
    <property type="molecule type" value="Genomic_DNA"/>
</dbReference>
<dbReference type="Gene3D" id="1.10.486.10">
    <property type="entry name" value="PCRA, domain 4"/>
    <property type="match status" value="1"/>
</dbReference>
<dbReference type="PANTHER" id="PTHR11070">
    <property type="entry name" value="UVRD / RECB / PCRA DNA HELICASE FAMILY MEMBER"/>
    <property type="match status" value="1"/>
</dbReference>
<dbReference type="InterPro" id="IPR013986">
    <property type="entry name" value="DExx_box_DNA_helicase_dom_sf"/>
</dbReference>
<dbReference type="InterPro" id="IPR014017">
    <property type="entry name" value="DNA_helicase_UvrD-like_C"/>
</dbReference>
<dbReference type="Proteomes" id="UP000184032">
    <property type="component" value="Unassembled WGS sequence"/>
</dbReference>
<evidence type="ECO:0000256" key="5">
    <source>
        <dbReference type="ARBA" id="ARBA00022840"/>
    </source>
</evidence>
<evidence type="ECO:0000256" key="7">
    <source>
        <dbReference type="ARBA" id="ARBA00023235"/>
    </source>
</evidence>
<organism evidence="14 15">
    <name type="scientific">Anaerosphaera aminiphila DSM 21120</name>
    <dbReference type="NCBI Taxonomy" id="1120995"/>
    <lineage>
        <taxon>Bacteria</taxon>
        <taxon>Bacillati</taxon>
        <taxon>Bacillota</taxon>
        <taxon>Tissierellia</taxon>
        <taxon>Tissierellales</taxon>
        <taxon>Peptoniphilaceae</taxon>
        <taxon>Anaerosphaera</taxon>
    </lineage>
</organism>
<name>A0A1M5RQZ4_9FIRM</name>
<gene>
    <name evidence="14" type="ORF">SAMN02745245_00990</name>
</gene>
<keyword evidence="5 11" id="KW-0067">ATP-binding</keyword>
<dbReference type="CDD" id="cd18807">
    <property type="entry name" value="SF1_C_UvrD"/>
    <property type="match status" value="1"/>
</dbReference>
<dbReference type="InterPro" id="IPR027417">
    <property type="entry name" value="P-loop_NTPase"/>
</dbReference>
<dbReference type="GO" id="GO:0005524">
    <property type="term" value="F:ATP binding"/>
    <property type="evidence" value="ECO:0007669"/>
    <property type="project" value="UniProtKB-UniRule"/>
</dbReference>
<evidence type="ECO:0000256" key="11">
    <source>
        <dbReference type="PROSITE-ProRule" id="PRU00560"/>
    </source>
</evidence>
<evidence type="ECO:0000259" key="13">
    <source>
        <dbReference type="PROSITE" id="PS51217"/>
    </source>
</evidence>
<evidence type="ECO:0000256" key="2">
    <source>
        <dbReference type="ARBA" id="ARBA00022741"/>
    </source>
</evidence>